<gene>
    <name evidence="6" type="ORF">PGLA2088_LOCUS44870</name>
</gene>
<dbReference type="EC" id="3.6.4.13" evidence="4"/>
<name>A0A813LB34_POLGL</name>
<dbReference type="GO" id="GO:0005524">
    <property type="term" value="F:ATP binding"/>
    <property type="evidence" value="ECO:0007669"/>
    <property type="project" value="UniProtKB-UniRule"/>
</dbReference>
<feature type="region of interest" description="Disordered" evidence="5">
    <location>
        <begin position="336"/>
        <end position="390"/>
    </location>
</feature>
<dbReference type="AlphaFoldDB" id="A0A813LB34"/>
<dbReference type="SUPFAM" id="SSF52540">
    <property type="entry name" value="P-loop containing nucleoside triphosphate hydrolases"/>
    <property type="match status" value="1"/>
</dbReference>
<evidence type="ECO:0000313" key="7">
    <source>
        <dbReference type="Proteomes" id="UP000626109"/>
    </source>
</evidence>
<feature type="non-terminal residue" evidence="6">
    <location>
        <position position="390"/>
    </location>
</feature>
<proteinExistence type="inferred from homology"/>
<reference evidence="6" key="1">
    <citation type="submission" date="2021-02" db="EMBL/GenBank/DDBJ databases">
        <authorList>
            <person name="Dougan E. K."/>
            <person name="Rhodes N."/>
            <person name="Thang M."/>
            <person name="Chan C."/>
        </authorList>
    </citation>
    <scope>NUCLEOTIDE SEQUENCE</scope>
</reference>
<protein>
    <recommendedName>
        <fullName evidence="4">ATP-dependent RNA helicase</fullName>
        <ecNumber evidence="4">3.6.4.13</ecNumber>
    </recommendedName>
</protein>
<evidence type="ECO:0000256" key="2">
    <source>
        <dbReference type="ARBA" id="ARBA00022801"/>
    </source>
</evidence>
<evidence type="ECO:0000313" key="6">
    <source>
        <dbReference type="EMBL" id="CAE8727621.1"/>
    </source>
</evidence>
<dbReference type="EMBL" id="CAJNNW010035422">
    <property type="protein sequence ID" value="CAE8727621.1"/>
    <property type="molecule type" value="Genomic_DNA"/>
</dbReference>
<dbReference type="PANTHER" id="PTHR24031">
    <property type="entry name" value="RNA HELICASE"/>
    <property type="match status" value="1"/>
</dbReference>
<comment type="caution">
    <text evidence="6">The sequence shown here is derived from an EMBL/GenBank/DDBJ whole genome shotgun (WGS) entry which is preliminary data.</text>
</comment>
<comment type="catalytic activity">
    <reaction evidence="4">
        <text>ATP + H2O = ADP + phosphate + H(+)</text>
        <dbReference type="Rhea" id="RHEA:13065"/>
        <dbReference type="ChEBI" id="CHEBI:15377"/>
        <dbReference type="ChEBI" id="CHEBI:15378"/>
        <dbReference type="ChEBI" id="CHEBI:30616"/>
        <dbReference type="ChEBI" id="CHEBI:43474"/>
        <dbReference type="ChEBI" id="CHEBI:456216"/>
        <dbReference type="EC" id="3.6.4.13"/>
    </reaction>
</comment>
<evidence type="ECO:0000256" key="1">
    <source>
        <dbReference type="ARBA" id="ARBA00022741"/>
    </source>
</evidence>
<sequence>VTMLRRDADNTRVSNIVVATPRQILELLDTPLTAPAWDTAIRWLDMVVVDEADRLVAKWNKIQQRHRAWEGKVDPCMQLLKLIDEATEKSQRADCWQLVAASATMNRTTHRNLKFSSGIDIASVRAGGSALPEAGGGGQTGDGTSSWPSALRHMVTVARPYQFPKVMSVAAVTIGKLAADRLLVVLATTSDAGRAPSSIYSLNIVVAQLRLRLAEFGTFEVVTVAAAVEAAAALWTVEGSAQRKRRASGSREVVVADAQAVRGIHLDNIDAVVIIGDPISVGEYLHCAGRTCRFQPGHAEPTGGTVVSVVASNVADRMEQWAALSGFTLLEVKETGPVPGELPKPLPTKSNKLPSDRASQMLQLELEPREASGAKVAPRQAAPLKPAARE</sequence>
<evidence type="ECO:0000256" key="4">
    <source>
        <dbReference type="RuleBase" id="RU365068"/>
    </source>
</evidence>
<comment type="function">
    <text evidence="4">RNA helicase.</text>
</comment>
<dbReference type="CDD" id="cd18785">
    <property type="entry name" value="SF2_C"/>
    <property type="match status" value="1"/>
</dbReference>
<dbReference type="GO" id="GO:0003723">
    <property type="term" value="F:RNA binding"/>
    <property type="evidence" value="ECO:0007669"/>
    <property type="project" value="UniProtKB-UniRule"/>
</dbReference>
<accession>A0A813LB34</accession>
<keyword evidence="4" id="KW-0694">RNA-binding</keyword>
<dbReference type="GO" id="GO:0016787">
    <property type="term" value="F:hydrolase activity"/>
    <property type="evidence" value="ECO:0007669"/>
    <property type="project" value="UniProtKB-KW"/>
</dbReference>
<dbReference type="Gene3D" id="3.40.50.300">
    <property type="entry name" value="P-loop containing nucleotide triphosphate hydrolases"/>
    <property type="match status" value="2"/>
</dbReference>
<dbReference type="GO" id="GO:0003724">
    <property type="term" value="F:RNA helicase activity"/>
    <property type="evidence" value="ECO:0007669"/>
    <property type="project" value="UniProtKB-EC"/>
</dbReference>
<feature type="compositionally biased region" description="Polar residues" evidence="5">
    <location>
        <begin position="348"/>
        <end position="362"/>
    </location>
</feature>
<dbReference type="Proteomes" id="UP000626109">
    <property type="component" value="Unassembled WGS sequence"/>
</dbReference>
<keyword evidence="2 4" id="KW-0378">Hydrolase</keyword>
<keyword evidence="1 4" id="KW-0547">Nucleotide-binding</keyword>
<keyword evidence="4" id="KW-0347">Helicase</keyword>
<comment type="domain">
    <text evidence="4">The Q motif is unique to and characteristic of the DEAD box family of RNA helicases and controls ATP binding and hydrolysis.</text>
</comment>
<organism evidence="6 7">
    <name type="scientific">Polarella glacialis</name>
    <name type="common">Dinoflagellate</name>
    <dbReference type="NCBI Taxonomy" id="89957"/>
    <lineage>
        <taxon>Eukaryota</taxon>
        <taxon>Sar</taxon>
        <taxon>Alveolata</taxon>
        <taxon>Dinophyceae</taxon>
        <taxon>Suessiales</taxon>
        <taxon>Suessiaceae</taxon>
        <taxon>Polarella</taxon>
    </lineage>
</organism>
<keyword evidence="3 4" id="KW-0067">ATP-binding</keyword>
<dbReference type="InterPro" id="IPR027417">
    <property type="entry name" value="P-loop_NTPase"/>
</dbReference>
<evidence type="ECO:0000256" key="3">
    <source>
        <dbReference type="ARBA" id="ARBA00022840"/>
    </source>
</evidence>
<comment type="similarity">
    <text evidence="4">Belongs to the DEAD box helicase family.</text>
</comment>
<evidence type="ECO:0000256" key="5">
    <source>
        <dbReference type="SAM" id="MobiDB-lite"/>
    </source>
</evidence>
<feature type="non-terminal residue" evidence="6">
    <location>
        <position position="1"/>
    </location>
</feature>